<evidence type="ECO:0000313" key="4">
    <source>
        <dbReference type="EMBL" id="NLF54988.1"/>
    </source>
</evidence>
<dbReference type="SUPFAM" id="SSF52821">
    <property type="entry name" value="Rhodanese/Cell cycle control phosphatase"/>
    <property type="match status" value="2"/>
</dbReference>
<dbReference type="Pfam" id="PF00581">
    <property type="entry name" value="Rhodanese"/>
    <property type="match status" value="2"/>
</dbReference>
<dbReference type="InterPro" id="IPR001763">
    <property type="entry name" value="Rhodanese-like_dom"/>
</dbReference>
<dbReference type="Gene3D" id="3.40.250.10">
    <property type="entry name" value="Rhodanese-like domain"/>
    <property type="match status" value="2"/>
</dbReference>
<dbReference type="EMBL" id="JAAYYV010000307">
    <property type="protein sequence ID" value="NLF54988.1"/>
    <property type="molecule type" value="Genomic_DNA"/>
</dbReference>
<reference evidence="4 5" key="1">
    <citation type="journal article" date="2020" name="Biotechnol. Biofuels">
        <title>New insights from the biogas microbiome by comprehensive genome-resolved metagenomics of nearly 1600 species originating from multiple anaerobic digesters.</title>
        <authorList>
            <person name="Campanaro S."/>
            <person name="Treu L."/>
            <person name="Rodriguez-R L.M."/>
            <person name="Kovalovszki A."/>
            <person name="Ziels R.M."/>
            <person name="Maus I."/>
            <person name="Zhu X."/>
            <person name="Kougias P.G."/>
            <person name="Basile A."/>
            <person name="Luo G."/>
            <person name="Schluter A."/>
            <person name="Konstantinidis K.T."/>
            <person name="Angelidaki I."/>
        </authorList>
    </citation>
    <scope>NUCLEOTIDE SEQUENCE [LARGE SCALE GENOMIC DNA]</scope>
    <source>
        <strain evidence="4">AS06rmzACSIP_256</strain>
    </source>
</reference>
<dbReference type="PROSITE" id="PS00380">
    <property type="entry name" value="RHODANESE_1"/>
    <property type="match status" value="1"/>
</dbReference>
<dbReference type="CDD" id="cd01448">
    <property type="entry name" value="TST_Repeat_1"/>
    <property type="match status" value="1"/>
</dbReference>
<feature type="domain" description="Rhodanese" evidence="3">
    <location>
        <begin position="19"/>
        <end position="138"/>
    </location>
</feature>
<dbReference type="AlphaFoldDB" id="A0A7X7R933"/>
<dbReference type="OrthoDB" id="9781034at2"/>
<protein>
    <submittedName>
        <fullName evidence="4">Sulfurtransferase</fullName>
    </submittedName>
</protein>
<comment type="caution">
    <text evidence="4">The sequence shown here is derived from an EMBL/GenBank/DDBJ whole genome shotgun (WGS) entry which is preliminary data.</text>
</comment>
<dbReference type="RefSeq" id="WP_068803544.1">
    <property type="nucleotide sequence ID" value="NZ_MBFM01000001.1"/>
</dbReference>
<gene>
    <name evidence="4" type="ORF">GX576_11450</name>
</gene>
<dbReference type="InterPro" id="IPR036873">
    <property type="entry name" value="Rhodanese-like_dom_sf"/>
</dbReference>
<accession>A0A7X7R933</accession>
<evidence type="ECO:0000256" key="2">
    <source>
        <dbReference type="ARBA" id="ARBA00022737"/>
    </source>
</evidence>
<name>A0A7X7R933_9RHOO</name>
<dbReference type="InterPro" id="IPR001307">
    <property type="entry name" value="Thiosulphate_STrfase_CS"/>
</dbReference>
<sequence length="284" mass="30703">MNASYAGLIGALELAGHLHEPDWVVFDCRFDLANPDFGYEAYRAAHLPGAFYLDLDTDLSGPKTGTNGRHPLPDPAGLAARLAESGVTNQTQVVAYDDAGGMYAARLWWLLRWLGHHRSAVLDGGLQAWCRAAQPLDTALPEAHAATYTIALRPLRIEAAQVCALLGKEGMLLVDARSPDRFRGENEMLDPVGGHIPGAINRFFRDNLDESGCFKQPSVLREEFGGLLGHHLPQEVVHQCGSGVTACHNLLAMEIAGLTGSRLYAGSWSEWCADPQRPVARGAA</sequence>
<dbReference type="PANTHER" id="PTHR11364">
    <property type="entry name" value="THIOSULFATE SULFERTANSFERASE"/>
    <property type="match status" value="1"/>
</dbReference>
<evidence type="ECO:0000259" key="3">
    <source>
        <dbReference type="PROSITE" id="PS50206"/>
    </source>
</evidence>
<keyword evidence="1 4" id="KW-0808">Transferase</keyword>
<evidence type="ECO:0000256" key="1">
    <source>
        <dbReference type="ARBA" id="ARBA00022679"/>
    </source>
</evidence>
<dbReference type="GO" id="GO:0004792">
    <property type="term" value="F:thiosulfate-cyanide sulfurtransferase activity"/>
    <property type="evidence" value="ECO:0007669"/>
    <property type="project" value="InterPro"/>
</dbReference>
<dbReference type="Proteomes" id="UP000536534">
    <property type="component" value="Unassembled WGS sequence"/>
</dbReference>
<dbReference type="SMART" id="SM00450">
    <property type="entry name" value="RHOD"/>
    <property type="match status" value="2"/>
</dbReference>
<dbReference type="PANTHER" id="PTHR11364:SF27">
    <property type="entry name" value="SULFURTRANSFERASE"/>
    <property type="match status" value="1"/>
</dbReference>
<evidence type="ECO:0000313" key="5">
    <source>
        <dbReference type="Proteomes" id="UP000536534"/>
    </source>
</evidence>
<keyword evidence="2" id="KW-0677">Repeat</keyword>
<dbReference type="CDD" id="cd01449">
    <property type="entry name" value="TST_Repeat_2"/>
    <property type="match status" value="1"/>
</dbReference>
<feature type="domain" description="Rhodanese" evidence="3">
    <location>
        <begin position="167"/>
        <end position="280"/>
    </location>
</feature>
<organism evidence="4 5">
    <name type="scientific">Thauera phenolivorans</name>
    <dbReference type="NCBI Taxonomy" id="1792543"/>
    <lineage>
        <taxon>Bacteria</taxon>
        <taxon>Pseudomonadati</taxon>
        <taxon>Pseudomonadota</taxon>
        <taxon>Betaproteobacteria</taxon>
        <taxon>Rhodocyclales</taxon>
        <taxon>Zoogloeaceae</taxon>
        <taxon>Thauera</taxon>
    </lineage>
</organism>
<dbReference type="PROSITE" id="PS50206">
    <property type="entry name" value="RHODANESE_3"/>
    <property type="match status" value="2"/>
</dbReference>
<dbReference type="InterPro" id="IPR045078">
    <property type="entry name" value="TST/MPST-like"/>
</dbReference>
<proteinExistence type="predicted"/>